<dbReference type="InterPro" id="IPR001867">
    <property type="entry name" value="OmpR/PhoB-type_DNA-bd"/>
</dbReference>
<dbReference type="Pfam" id="PF13424">
    <property type="entry name" value="TPR_12"/>
    <property type="match status" value="2"/>
</dbReference>
<dbReference type="RefSeq" id="WP_380840574.1">
    <property type="nucleotide sequence ID" value="NZ_JBHMCZ010000008.1"/>
</dbReference>
<keyword evidence="4" id="KW-0802">TPR repeat</keyword>
<dbReference type="InterPro" id="IPR011990">
    <property type="entry name" value="TPR-like_helical_dom_sf"/>
</dbReference>
<keyword evidence="2" id="KW-0902">Two-component regulatory system</keyword>
<evidence type="ECO:0000256" key="1">
    <source>
        <dbReference type="ARBA" id="ARBA00005820"/>
    </source>
</evidence>
<dbReference type="InterPro" id="IPR036388">
    <property type="entry name" value="WH-like_DNA-bd_sf"/>
</dbReference>
<dbReference type="Pfam" id="PF00931">
    <property type="entry name" value="NB-ARC"/>
    <property type="match status" value="1"/>
</dbReference>
<evidence type="ECO:0000313" key="8">
    <source>
        <dbReference type="EMBL" id="MFC5023805.1"/>
    </source>
</evidence>
<evidence type="ECO:0000256" key="6">
    <source>
        <dbReference type="SAM" id="MobiDB-lite"/>
    </source>
</evidence>
<evidence type="ECO:0000256" key="3">
    <source>
        <dbReference type="ARBA" id="ARBA00023125"/>
    </source>
</evidence>
<feature type="repeat" description="TPR" evidence="4">
    <location>
        <begin position="946"/>
        <end position="979"/>
    </location>
</feature>
<dbReference type="PRINTS" id="PR00364">
    <property type="entry name" value="DISEASERSIST"/>
</dbReference>
<dbReference type="SMART" id="SM00862">
    <property type="entry name" value="Trans_reg_C"/>
    <property type="match status" value="1"/>
</dbReference>
<dbReference type="SMART" id="SM01043">
    <property type="entry name" value="BTAD"/>
    <property type="match status" value="1"/>
</dbReference>
<dbReference type="Pfam" id="PF13176">
    <property type="entry name" value="TPR_7"/>
    <property type="match status" value="1"/>
</dbReference>
<comment type="similarity">
    <text evidence="1">Belongs to the AfsR/DnrI/RedD regulatory family.</text>
</comment>
<evidence type="ECO:0000313" key="9">
    <source>
        <dbReference type="Proteomes" id="UP001595829"/>
    </source>
</evidence>
<dbReference type="InterPro" id="IPR016032">
    <property type="entry name" value="Sig_transdc_resp-reg_C-effctor"/>
</dbReference>
<proteinExistence type="inferred from homology"/>
<feature type="region of interest" description="Disordered" evidence="6">
    <location>
        <begin position="259"/>
        <end position="288"/>
    </location>
</feature>
<accession>A0ABV9XEH3</accession>
<dbReference type="PROSITE" id="PS51755">
    <property type="entry name" value="OMPR_PHOB"/>
    <property type="match status" value="1"/>
</dbReference>
<dbReference type="SUPFAM" id="SSF48452">
    <property type="entry name" value="TPR-like"/>
    <property type="match status" value="4"/>
</dbReference>
<sequence>MEIHILGPVGLGSREGRLGLGSDKERLLLAALALDVGRPVALDTLVDRLWDSGPPPAKARESVHTYVSRIRRALRSLAAPGADGPAVTHRAHTYTLRAEPEAVDWHRYLRLADHARAVSAEGDDVRAAALMRQAERLWEGEALAGLPGVWPERVRMSLAERRRGVAAARIAIELRLGRFAEAAAELAPLVDQYPRDETLVGQLMVAHYGSGRHADALLVHQALRRALRAGFGTDPGDELSRIHAHILRRAPVEELTGGVRAQAPGGAPPAGPSPAGPRPLRGHLPGRAPLIGRHEELRRIREAVDTAAEHGSAIMLESISGMAGVGKTALAVRAAHECADRFPDGQLYLDLRAHAQGQEPLTAGAALATLLRLLDVPPQSIPTDVEERAALWRRALARRRVLVVLDDAAEPAQVRPLLPGGTESFAIVTSRRRLVGLPQSRSLALDVLPAEDAVRLFREVAGLGPRGDGEERAEIERIVRLCGHLPLAIEIAANRLSAHPSWTPAVLRERLTRTTGRLGEIRDGYSEVARAFEMSYQTLSPDERTTFRLLSLHVGPEFGPRAAAALRGRPVAETERALESLFHCHLLQEPSPNRFRFHDLLGEYARLLCAATETPEQRDAALDRLIDHYLHEADRCDRTLYPRRLRLAVPAGTGTAPVRDLPDRPDRPDLPVLRDEEALAWFRTERSNLVDAARHERLRGRHEGAARLSHVLAEFLNSECHWVDALRLHDAAVDHWTGAGDTDALCRALLDLSRACAATGNYARAEDSARRSLRLAERTGCADVEAEALRELGVLHWHMGRNQQALVFHERSLALCARTEDPWRRARCENNIAISLLYLGRHDEALRAFRSAINGFRTAGDQRMLGKTLNNLGNLYMHMGRPAQARRTLESGLRIAELAGSRLDLVALQINLAETLATSGNPRKAIDVYRRALPVLQELGDRKTEAIALTGIGTAHRAMGRTDQAATHFQQALALSSSIGAVLEETRARRLLGAAEFARGNVVAAVEHITAAIASARHIEAPDEEAKAEESLAEVRMSAGDVAGARALWRHAHGLLQPLDAGAAERIQNRLIEVDHLPQ</sequence>
<organism evidence="8 9">
    <name type="scientific">Streptomyces coeruleoprunus</name>
    <dbReference type="NCBI Taxonomy" id="285563"/>
    <lineage>
        <taxon>Bacteria</taxon>
        <taxon>Bacillati</taxon>
        <taxon>Actinomycetota</taxon>
        <taxon>Actinomycetes</taxon>
        <taxon>Kitasatosporales</taxon>
        <taxon>Streptomycetaceae</taxon>
        <taxon>Streptomyces</taxon>
    </lineage>
</organism>
<keyword evidence="9" id="KW-1185">Reference proteome</keyword>
<dbReference type="CDD" id="cd15831">
    <property type="entry name" value="BTAD"/>
    <property type="match status" value="1"/>
</dbReference>
<dbReference type="EMBL" id="JBHSJD010000013">
    <property type="protein sequence ID" value="MFC5023805.1"/>
    <property type="molecule type" value="Genomic_DNA"/>
</dbReference>
<dbReference type="Gene3D" id="1.25.40.10">
    <property type="entry name" value="Tetratricopeptide repeat domain"/>
    <property type="match status" value="3"/>
</dbReference>
<feature type="domain" description="OmpR/PhoB-type" evidence="7">
    <location>
        <begin position="1"/>
        <end position="98"/>
    </location>
</feature>
<feature type="DNA-binding region" description="OmpR/PhoB-type" evidence="5">
    <location>
        <begin position="1"/>
        <end position="98"/>
    </location>
</feature>
<dbReference type="InterPro" id="IPR002182">
    <property type="entry name" value="NB-ARC"/>
</dbReference>
<evidence type="ECO:0000256" key="5">
    <source>
        <dbReference type="PROSITE-ProRule" id="PRU01091"/>
    </source>
</evidence>
<dbReference type="PANTHER" id="PTHR47691">
    <property type="entry name" value="REGULATOR-RELATED"/>
    <property type="match status" value="1"/>
</dbReference>
<dbReference type="InterPro" id="IPR027417">
    <property type="entry name" value="P-loop_NTPase"/>
</dbReference>
<dbReference type="InterPro" id="IPR005158">
    <property type="entry name" value="BTAD"/>
</dbReference>
<dbReference type="SMART" id="SM00028">
    <property type="entry name" value="TPR"/>
    <property type="match status" value="7"/>
</dbReference>
<name>A0ABV9XEH3_9ACTN</name>
<evidence type="ECO:0000259" key="7">
    <source>
        <dbReference type="PROSITE" id="PS51755"/>
    </source>
</evidence>
<protein>
    <submittedName>
        <fullName evidence="8">Tetratricopeptide repeat protein</fullName>
    </submittedName>
</protein>
<evidence type="ECO:0000256" key="4">
    <source>
        <dbReference type="PROSITE-ProRule" id="PRU00339"/>
    </source>
</evidence>
<gene>
    <name evidence="8" type="ORF">ACFPM3_16825</name>
</gene>
<evidence type="ECO:0000256" key="2">
    <source>
        <dbReference type="ARBA" id="ARBA00023012"/>
    </source>
</evidence>
<keyword evidence="3 5" id="KW-0238">DNA-binding</keyword>
<dbReference type="Pfam" id="PF00486">
    <property type="entry name" value="Trans_reg_C"/>
    <property type="match status" value="1"/>
</dbReference>
<dbReference type="Pfam" id="PF03704">
    <property type="entry name" value="BTAD"/>
    <property type="match status" value="1"/>
</dbReference>
<feature type="compositionally biased region" description="Pro residues" evidence="6">
    <location>
        <begin position="266"/>
        <end position="277"/>
    </location>
</feature>
<dbReference type="Gene3D" id="3.40.50.300">
    <property type="entry name" value="P-loop containing nucleotide triphosphate hydrolases"/>
    <property type="match status" value="1"/>
</dbReference>
<dbReference type="InterPro" id="IPR019734">
    <property type="entry name" value="TPR_rpt"/>
</dbReference>
<dbReference type="SUPFAM" id="SSF46894">
    <property type="entry name" value="C-terminal effector domain of the bipartite response regulators"/>
    <property type="match status" value="1"/>
</dbReference>
<dbReference type="SUPFAM" id="SSF52540">
    <property type="entry name" value="P-loop containing nucleoside triphosphate hydrolases"/>
    <property type="match status" value="1"/>
</dbReference>
<dbReference type="PANTHER" id="PTHR47691:SF3">
    <property type="entry name" value="HTH-TYPE TRANSCRIPTIONAL REGULATOR RV0890C-RELATED"/>
    <property type="match status" value="1"/>
</dbReference>
<dbReference type="Gene3D" id="1.10.10.10">
    <property type="entry name" value="Winged helix-like DNA-binding domain superfamily/Winged helix DNA-binding domain"/>
    <property type="match status" value="1"/>
</dbReference>
<dbReference type="Proteomes" id="UP001595829">
    <property type="component" value="Unassembled WGS sequence"/>
</dbReference>
<dbReference type="PROSITE" id="PS50005">
    <property type="entry name" value="TPR"/>
    <property type="match status" value="1"/>
</dbReference>
<reference evidence="9" key="1">
    <citation type="journal article" date="2019" name="Int. J. Syst. Evol. Microbiol.">
        <title>The Global Catalogue of Microorganisms (GCM) 10K type strain sequencing project: providing services to taxonomists for standard genome sequencing and annotation.</title>
        <authorList>
            <consortium name="The Broad Institute Genomics Platform"/>
            <consortium name="The Broad Institute Genome Sequencing Center for Infectious Disease"/>
            <person name="Wu L."/>
            <person name="Ma J."/>
        </authorList>
    </citation>
    <scope>NUCLEOTIDE SEQUENCE [LARGE SCALE GENOMIC DNA]</scope>
    <source>
        <strain evidence="9">CGMCC 4.1648</strain>
    </source>
</reference>
<comment type="caution">
    <text evidence="8">The sequence shown here is derived from an EMBL/GenBank/DDBJ whole genome shotgun (WGS) entry which is preliminary data.</text>
</comment>